<gene>
    <name evidence="2" type="ORF">NDU88_007377</name>
</gene>
<name>A0AAV7QPL4_PLEWA</name>
<feature type="region of interest" description="Disordered" evidence="1">
    <location>
        <begin position="37"/>
        <end position="113"/>
    </location>
</feature>
<reference evidence="2" key="1">
    <citation type="journal article" date="2022" name="bioRxiv">
        <title>Sequencing and chromosome-scale assembly of the giantPleurodeles waltlgenome.</title>
        <authorList>
            <person name="Brown T."/>
            <person name="Elewa A."/>
            <person name="Iarovenko S."/>
            <person name="Subramanian E."/>
            <person name="Araus A.J."/>
            <person name="Petzold A."/>
            <person name="Susuki M."/>
            <person name="Suzuki K.-i.T."/>
            <person name="Hayashi T."/>
            <person name="Toyoda A."/>
            <person name="Oliveira C."/>
            <person name="Osipova E."/>
            <person name="Leigh N.D."/>
            <person name="Simon A."/>
            <person name="Yun M.H."/>
        </authorList>
    </citation>
    <scope>NUCLEOTIDE SEQUENCE</scope>
    <source>
        <strain evidence="2">20211129_DDA</strain>
        <tissue evidence="2">Liver</tissue>
    </source>
</reference>
<accession>A0AAV7QPL4</accession>
<comment type="caution">
    <text evidence="2">The sequence shown here is derived from an EMBL/GenBank/DDBJ whole genome shotgun (WGS) entry which is preliminary data.</text>
</comment>
<organism evidence="2 3">
    <name type="scientific">Pleurodeles waltl</name>
    <name type="common">Iberian ribbed newt</name>
    <dbReference type="NCBI Taxonomy" id="8319"/>
    <lineage>
        <taxon>Eukaryota</taxon>
        <taxon>Metazoa</taxon>
        <taxon>Chordata</taxon>
        <taxon>Craniata</taxon>
        <taxon>Vertebrata</taxon>
        <taxon>Euteleostomi</taxon>
        <taxon>Amphibia</taxon>
        <taxon>Batrachia</taxon>
        <taxon>Caudata</taxon>
        <taxon>Salamandroidea</taxon>
        <taxon>Salamandridae</taxon>
        <taxon>Pleurodelinae</taxon>
        <taxon>Pleurodeles</taxon>
    </lineage>
</organism>
<protein>
    <submittedName>
        <fullName evidence="2">Uncharacterized protein</fullName>
    </submittedName>
</protein>
<evidence type="ECO:0000256" key="1">
    <source>
        <dbReference type="SAM" id="MobiDB-lite"/>
    </source>
</evidence>
<evidence type="ECO:0000313" key="2">
    <source>
        <dbReference type="EMBL" id="KAJ1141040.1"/>
    </source>
</evidence>
<evidence type="ECO:0000313" key="3">
    <source>
        <dbReference type="Proteomes" id="UP001066276"/>
    </source>
</evidence>
<feature type="compositionally biased region" description="Basic residues" evidence="1">
    <location>
        <begin position="83"/>
        <end position="92"/>
    </location>
</feature>
<feature type="region of interest" description="Disordered" evidence="1">
    <location>
        <begin position="140"/>
        <end position="178"/>
    </location>
</feature>
<sequence length="283" mass="30817">MEEVDVGDHQDDLERMLAQMRAEALRRGNDWLRAKMEERTPEGDAQQVSDLNPTTMEYAGDPGPDFDPTHKASKWQRAEGKLAKKVAKKPRGANRPTSAPATVEAPENSSLWKPTEDENISAIIKECLKSFAPLLLKGSGSGWSQGSAKKGRSQESPNKGEGSGPQEAGSEWPAAGDPMPAWVLGGKDQDTVRCEVGCEQRKVNCEWQRNGKVIYFGEGQEVWSPARELCRMEPALEACPSARTCGDDLTELRIVPVAVLRDRAPPDSCHTIEAKTAGGALLP</sequence>
<proteinExistence type="predicted"/>
<dbReference type="EMBL" id="JANPWB010000010">
    <property type="protein sequence ID" value="KAJ1141040.1"/>
    <property type="molecule type" value="Genomic_DNA"/>
</dbReference>
<dbReference type="Proteomes" id="UP001066276">
    <property type="component" value="Chromosome 6"/>
</dbReference>
<feature type="compositionally biased region" description="Polar residues" evidence="1">
    <location>
        <begin position="46"/>
        <end position="55"/>
    </location>
</feature>
<keyword evidence="3" id="KW-1185">Reference proteome</keyword>
<dbReference type="AlphaFoldDB" id="A0AAV7QPL4"/>